<feature type="compositionally biased region" description="Basic residues" evidence="1">
    <location>
        <begin position="1"/>
        <end position="19"/>
    </location>
</feature>
<protein>
    <submittedName>
        <fullName evidence="2">Uncharacterized protein</fullName>
    </submittedName>
</protein>
<sequence>MPRHPHHHRHRHRHRRHHHLPDPASSYQTTNQQYSLKKRKYSCESRRSLYVNFLFFSPLKKTAIHNCTSSIPVSPQSLRRPSHSITLATLRHFLGQLHPLTPPLNIQDPHAVNEASHCLSLHHNPRYRYTGSWQQCFLHLLLLNTCFFYSRTIRCKAMLPTNNNN</sequence>
<gene>
    <name evidence="2" type="ORF">E2C01_090670</name>
</gene>
<reference evidence="2 3" key="1">
    <citation type="submission" date="2019-05" db="EMBL/GenBank/DDBJ databases">
        <title>Another draft genome of Portunus trituberculatus and its Hox gene families provides insights of decapod evolution.</title>
        <authorList>
            <person name="Jeong J.-H."/>
            <person name="Song I."/>
            <person name="Kim S."/>
            <person name="Choi T."/>
            <person name="Kim D."/>
            <person name="Ryu S."/>
            <person name="Kim W."/>
        </authorList>
    </citation>
    <scope>NUCLEOTIDE SEQUENCE [LARGE SCALE GENOMIC DNA]</scope>
    <source>
        <tissue evidence="2">Muscle</tissue>
    </source>
</reference>
<organism evidence="2 3">
    <name type="scientific">Portunus trituberculatus</name>
    <name type="common">Swimming crab</name>
    <name type="synonym">Neptunus trituberculatus</name>
    <dbReference type="NCBI Taxonomy" id="210409"/>
    <lineage>
        <taxon>Eukaryota</taxon>
        <taxon>Metazoa</taxon>
        <taxon>Ecdysozoa</taxon>
        <taxon>Arthropoda</taxon>
        <taxon>Crustacea</taxon>
        <taxon>Multicrustacea</taxon>
        <taxon>Malacostraca</taxon>
        <taxon>Eumalacostraca</taxon>
        <taxon>Eucarida</taxon>
        <taxon>Decapoda</taxon>
        <taxon>Pleocyemata</taxon>
        <taxon>Brachyura</taxon>
        <taxon>Eubrachyura</taxon>
        <taxon>Portunoidea</taxon>
        <taxon>Portunidae</taxon>
        <taxon>Portuninae</taxon>
        <taxon>Portunus</taxon>
    </lineage>
</organism>
<comment type="caution">
    <text evidence="2">The sequence shown here is derived from an EMBL/GenBank/DDBJ whole genome shotgun (WGS) entry which is preliminary data.</text>
</comment>
<evidence type="ECO:0000313" key="3">
    <source>
        <dbReference type="Proteomes" id="UP000324222"/>
    </source>
</evidence>
<accession>A0A5B7JR05</accession>
<keyword evidence="3" id="KW-1185">Reference proteome</keyword>
<dbReference type="EMBL" id="VSRR010102333">
    <property type="protein sequence ID" value="MPC95458.1"/>
    <property type="molecule type" value="Genomic_DNA"/>
</dbReference>
<feature type="region of interest" description="Disordered" evidence="1">
    <location>
        <begin position="1"/>
        <end position="32"/>
    </location>
</feature>
<evidence type="ECO:0000256" key="1">
    <source>
        <dbReference type="SAM" id="MobiDB-lite"/>
    </source>
</evidence>
<dbReference type="Proteomes" id="UP000324222">
    <property type="component" value="Unassembled WGS sequence"/>
</dbReference>
<proteinExistence type="predicted"/>
<name>A0A5B7JR05_PORTR</name>
<evidence type="ECO:0000313" key="2">
    <source>
        <dbReference type="EMBL" id="MPC95458.1"/>
    </source>
</evidence>
<dbReference type="AlphaFoldDB" id="A0A5B7JR05"/>